<dbReference type="VEuPathDB" id="FungiDB:AMAG_02863"/>
<dbReference type="Pfam" id="PF22241">
    <property type="entry name" value="PSMD12-CSN4_N"/>
    <property type="match status" value="1"/>
</dbReference>
<protein>
    <recommendedName>
        <fullName evidence="3">PCI domain-containing protein</fullName>
    </recommendedName>
</protein>
<dbReference type="SUPFAM" id="SSF46785">
    <property type="entry name" value="Winged helix' DNA-binding domain"/>
    <property type="match status" value="1"/>
</dbReference>
<evidence type="ECO:0000313" key="5">
    <source>
        <dbReference type="Proteomes" id="UP000054350"/>
    </source>
</evidence>
<dbReference type="eggNOG" id="KOG1498">
    <property type="taxonomic scope" value="Eukaryota"/>
</dbReference>
<reference evidence="4 5" key="1">
    <citation type="submission" date="2009-11" db="EMBL/GenBank/DDBJ databases">
        <title>Annotation of Allomyces macrogynus ATCC 38327.</title>
        <authorList>
            <consortium name="The Broad Institute Genome Sequencing Platform"/>
            <person name="Russ C."/>
            <person name="Cuomo C."/>
            <person name="Burger G."/>
            <person name="Gray M.W."/>
            <person name="Holland P.W.H."/>
            <person name="King N."/>
            <person name="Lang F.B.F."/>
            <person name="Roger A.J."/>
            <person name="Ruiz-Trillo I."/>
            <person name="Young S.K."/>
            <person name="Zeng Q."/>
            <person name="Gargeya S."/>
            <person name="Fitzgerald M."/>
            <person name="Haas B."/>
            <person name="Abouelleil A."/>
            <person name="Alvarado L."/>
            <person name="Arachchi H.M."/>
            <person name="Berlin A."/>
            <person name="Chapman S.B."/>
            <person name="Gearin G."/>
            <person name="Goldberg J."/>
            <person name="Griggs A."/>
            <person name="Gujja S."/>
            <person name="Hansen M."/>
            <person name="Heiman D."/>
            <person name="Howarth C."/>
            <person name="Larimer J."/>
            <person name="Lui A."/>
            <person name="MacDonald P.J.P."/>
            <person name="McCowen C."/>
            <person name="Montmayeur A."/>
            <person name="Murphy C."/>
            <person name="Neiman D."/>
            <person name="Pearson M."/>
            <person name="Priest M."/>
            <person name="Roberts A."/>
            <person name="Saif S."/>
            <person name="Shea T."/>
            <person name="Sisk P."/>
            <person name="Stolte C."/>
            <person name="Sykes S."/>
            <person name="Wortman J."/>
            <person name="Nusbaum C."/>
            <person name="Birren B."/>
        </authorList>
    </citation>
    <scope>NUCLEOTIDE SEQUENCE [LARGE SCALE GENOMIC DNA]</scope>
    <source>
        <strain evidence="4 5">ATCC 38327</strain>
    </source>
</reference>
<dbReference type="Pfam" id="PF18098">
    <property type="entry name" value="RPN5_C"/>
    <property type="match status" value="1"/>
</dbReference>
<dbReference type="EMBL" id="GG745331">
    <property type="protein sequence ID" value="KNE57113.1"/>
    <property type="molecule type" value="Genomic_DNA"/>
</dbReference>
<dbReference type="PANTHER" id="PTHR10855:SF1">
    <property type="entry name" value="26S PROTEASOME NON-ATPASE REGULATORY SUBUNIT 12"/>
    <property type="match status" value="1"/>
</dbReference>
<dbReference type="InterPro" id="IPR036388">
    <property type="entry name" value="WH-like_DNA-bd_sf"/>
</dbReference>
<dbReference type="InterPro" id="IPR054559">
    <property type="entry name" value="PSMD12-CSN4-like_N"/>
</dbReference>
<evidence type="ECO:0000259" key="3">
    <source>
        <dbReference type="PROSITE" id="PS50250"/>
    </source>
</evidence>
<name>A0A0L0S3I5_ALLM3</name>
<dbReference type="SMART" id="SM00088">
    <property type="entry name" value="PINT"/>
    <property type="match status" value="1"/>
</dbReference>
<dbReference type="PANTHER" id="PTHR10855">
    <property type="entry name" value="26S PROTEASOME NON-ATPASE REGULATORY SUBUNIT 12/COP9 SIGNALOSOME COMPLEX SUBUNIT 4"/>
    <property type="match status" value="1"/>
</dbReference>
<evidence type="ECO:0000313" key="4">
    <source>
        <dbReference type="EMBL" id="KNE57113.1"/>
    </source>
</evidence>
<evidence type="ECO:0000256" key="2">
    <source>
        <dbReference type="ARBA" id="ARBA00022942"/>
    </source>
</evidence>
<dbReference type="OrthoDB" id="268763at2759"/>
<dbReference type="InterPro" id="IPR040134">
    <property type="entry name" value="PSMD12/CSN4"/>
</dbReference>
<dbReference type="STRING" id="578462.A0A0L0S3I5"/>
<keyword evidence="2" id="KW-0647">Proteasome</keyword>
<dbReference type="Proteomes" id="UP000054350">
    <property type="component" value="Unassembled WGS sequence"/>
</dbReference>
<dbReference type="GO" id="GO:0008541">
    <property type="term" value="C:proteasome regulatory particle, lid subcomplex"/>
    <property type="evidence" value="ECO:0007669"/>
    <property type="project" value="TreeGrafter"/>
</dbReference>
<dbReference type="GO" id="GO:0005634">
    <property type="term" value="C:nucleus"/>
    <property type="evidence" value="ECO:0007669"/>
    <property type="project" value="UniProtKB-ARBA"/>
</dbReference>
<dbReference type="InterPro" id="IPR000717">
    <property type="entry name" value="PCI_dom"/>
</dbReference>
<dbReference type="InterPro" id="IPR036390">
    <property type="entry name" value="WH_DNA-bd_sf"/>
</dbReference>
<dbReference type="PROSITE" id="PS50250">
    <property type="entry name" value="PCI"/>
    <property type="match status" value="1"/>
</dbReference>
<dbReference type="OMA" id="AENEMFK"/>
<reference evidence="5" key="2">
    <citation type="submission" date="2009-11" db="EMBL/GenBank/DDBJ databases">
        <title>The Genome Sequence of Allomyces macrogynus strain ATCC 38327.</title>
        <authorList>
            <consortium name="The Broad Institute Genome Sequencing Platform"/>
            <person name="Russ C."/>
            <person name="Cuomo C."/>
            <person name="Shea T."/>
            <person name="Young S.K."/>
            <person name="Zeng Q."/>
            <person name="Koehrsen M."/>
            <person name="Haas B."/>
            <person name="Borodovsky M."/>
            <person name="Guigo R."/>
            <person name="Alvarado L."/>
            <person name="Berlin A."/>
            <person name="Borenstein D."/>
            <person name="Chen Z."/>
            <person name="Engels R."/>
            <person name="Freedman E."/>
            <person name="Gellesch M."/>
            <person name="Goldberg J."/>
            <person name="Griggs A."/>
            <person name="Gujja S."/>
            <person name="Heiman D."/>
            <person name="Hepburn T."/>
            <person name="Howarth C."/>
            <person name="Jen D."/>
            <person name="Larson L."/>
            <person name="Lewis B."/>
            <person name="Mehta T."/>
            <person name="Park D."/>
            <person name="Pearson M."/>
            <person name="Roberts A."/>
            <person name="Saif S."/>
            <person name="Shenoy N."/>
            <person name="Sisk P."/>
            <person name="Stolte C."/>
            <person name="Sykes S."/>
            <person name="Walk T."/>
            <person name="White J."/>
            <person name="Yandava C."/>
            <person name="Burger G."/>
            <person name="Gray M.W."/>
            <person name="Holland P.W.H."/>
            <person name="King N."/>
            <person name="Lang F.B.F."/>
            <person name="Roger A.J."/>
            <person name="Ruiz-Trillo I."/>
            <person name="Lander E."/>
            <person name="Nusbaum C."/>
        </authorList>
    </citation>
    <scope>NUCLEOTIDE SEQUENCE [LARGE SCALE GENOMIC DNA]</scope>
    <source>
        <strain evidence="5">ATCC 38327</strain>
    </source>
</reference>
<sequence length="447" mass="51639">MSSSDGKLFKLEKDYAPICDEELPKAEQLALSGRLNEALDQLLVLEKQTRNGGDMHSNARVLVHIVRLCFRTSNLKLLSENIVALSKKHGALKQAIQKMVQEAVTFVDSMPSKETKLELIETLRTVTEGKIYVEVERARLTRILAKMKEDEGDMAAAADILQELQVETFGSMDKREKTDFLLEQMRLCLARHDYTRTLIISRKISTKYFADPATADLKLRYYELMIQQALHDDQYLNICKFYRHVYDTNVVKEDESKWKEIVTFVVIFIVLAPYDNEQSDLIHRIAQDDNLNQIPVLKEFLKLFMTPELMRWPKVAEAYGPLLQATYVFAQDNEDGKRRWADFHKRVIEHNLRVVAKYYTRITYARLTELLDLPAAEVETFLSHLVSSKTVHARIDRPAQTVTFAKTKTADETVAEWSDGIHNLLKLLEKTTHLITKEEMVHNILHA</sequence>
<dbReference type="FunFam" id="1.10.10.10:FF:000070">
    <property type="entry name" value="26S proteasome non-ATPase regulatory subunit 12"/>
    <property type="match status" value="1"/>
</dbReference>
<proteinExistence type="inferred from homology"/>
<accession>A0A0L0S3I5</accession>
<dbReference type="Pfam" id="PF01399">
    <property type="entry name" value="PCI"/>
    <property type="match status" value="1"/>
</dbReference>
<keyword evidence="5" id="KW-1185">Reference proteome</keyword>
<comment type="similarity">
    <text evidence="1">Belongs to the proteasome subunit p55 family.</text>
</comment>
<dbReference type="AlphaFoldDB" id="A0A0L0S3I5"/>
<dbReference type="InterPro" id="IPR040896">
    <property type="entry name" value="RPN5_C"/>
</dbReference>
<organism evidence="4 5">
    <name type="scientific">Allomyces macrogynus (strain ATCC 38327)</name>
    <name type="common">Allomyces javanicus var. macrogynus</name>
    <dbReference type="NCBI Taxonomy" id="578462"/>
    <lineage>
        <taxon>Eukaryota</taxon>
        <taxon>Fungi</taxon>
        <taxon>Fungi incertae sedis</taxon>
        <taxon>Blastocladiomycota</taxon>
        <taxon>Blastocladiomycetes</taxon>
        <taxon>Blastocladiales</taxon>
        <taxon>Blastocladiaceae</taxon>
        <taxon>Allomyces</taxon>
    </lineage>
</organism>
<dbReference type="Gene3D" id="1.10.10.10">
    <property type="entry name" value="Winged helix-like DNA-binding domain superfamily/Winged helix DNA-binding domain"/>
    <property type="match status" value="1"/>
</dbReference>
<evidence type="ECO:0000256" key="1">
    <source>
        <dbReference type="ARBA" id="ARBA00006397"/>
    </source>
</evidence>
<feature type="domain" description="PCI" evidence="3">
    <location>
        <begin position="234"/>
        <end position="409"/>
    </location>
</feature>
<gene>
    <name evidence="4" type="ORF">AMAG_02863</name>
</gene>
<dbReference type="GO" id="GO:0005737">
    <property type="term" value="C:cytoplasm"/>
    <property type="evidence" value="ECO:0007669"/>
    <property type="project" value="TreeGrafter"/>
</dbReference>